<keyword evidence="2" id="KW-0479">Metal-binding</keyword>
<dbReference type="NCBIfam" id="TIGR01891">
    <property type="entry name" value="amidohydrolases"/>
    <property type="match status" value="1"/>
</dbReference>
<dbReference type="PANTHER" id="PTHR11014">
    <property type="entry name" value="PEPTIDASE M20 FAMILY MEMBER"/>
    <property type="match status" value="1"/>
</dbReference>
<keyword evidence="2" id="KW-0464">Manganese</keyword>
<dbReference type="SUPFAM" id="SSF55031">
    <property type="entry name" value="Bacterial exopeptidase dimerisation domain"/>
    <property type="match status" value="1"/>
</dbReference>
<dbReference type="InterPro" id="IPR002933">
    <property type="entry name" value="Peptidase_M20"/>
</dbReference>
<proteinExistence type="predicted"/>
<evidence type="ECO:0000313" key="4">
    <source>
        <dbReference type="EMBL" id="NMJ44092.1"/>
    </source>
</evidence>
<dbReference type="InterPro" id="IPR011650">
    <property type="entry name" value="Peptidase_M20_dimer"/>
</dbReference>
<evidence type="ECO:0000256" key="1">
    <source>
        <dbReference type="ARBA" id="ARBA00022801"/>
    </source>
</evidence>
<dbReference type="GO" id="GO:0046872">
    <property type="term" value="F:metal ion binding"/>
    <property type="evidence" value="ECO:0007669"/>
    <property type="project" value="UniProtKB-KW"/>
</dbReference>
<organism evidence="4 5">
    <name type="scientific">Neoroseomonas marina</name>
    <dbReference type="NCBI Taxonomy" id="1232220"/>
    <lineage>
        <taxon>Bacteria</taxon>
        <taxon>Pseudomonadati</taxon>
        <taxon>Pseudomonadota</taxon>
        <taxon>Alphaproteobacteria</taxon>
        <taxon>Acetobacterales</taxon>
        <taxon>Acetobacteraceae</taxon>
        <taxon>Neoroseomonas</taxon>
    </lineage>
</organism>
<comment type="cofactor">
    <cofactor evidence="2">
        <name>Mn(2+)</name>
        <dbReference type="ChEBI" id="CHEBI:29035"/>
    </cofactor>
    <text evidence="2">The Mn(2+) ion enhances activity.</text>
</comment>
<dbReference type="GO" id="GO:0050118">
    <property type="term" value="F:N-acetyldiaminopimelate deacetylase activity"/>
    <property type="evidence" value="ECO:0007669"/>
    <property type="project" value="UniProtKB-ARBA"/>
</dbReference>
<dbReference type="Gene3D" id="3.30.70.360">
    <property type="match status" value="1"/>
</dbReference>
<dbReference type="InterPro" id="IPR036264">
    <property type="entry name" value="Bact_exopeptidase_dim_dom"/>
</dbReference>
<dbReference type="GO" id="GO:0019877">
    <property type="term" value="P:diaminopimelate biosynthetic process"/>
    <property type="evidence" value="ECO:0007669"/>
    <property type="project" value="UniProtKB-ARBA"/>
</dbReference>
<dbReference type="PIRSF" id="PIRSF005962">
    <property type="entry name" value="Pept_M20D_amidohydro"/>
    <property type="match status" value="1"/>
</dbReference>
<evidence type="ECO:0000259" key="3">
    <source>
        <dbReference type="Pfam" id="PF07687"/>
    </source>
</evidence>
<dbReference type="AlphaFoldDB" id="A0A848EJJ0"/>
<gene>
    <name evidence="4" type="ORF">GWK16_22785</name>
</gene>
<dbReference type="PANTHER" id="PTHR11014:SF63">
    <property type="entry name" value="METALLOPEPTIDASE, PUTATIVE (AFU_ORTHOLOGUE AFUA_6G09600)-RELATED"/>
    <property type="match status" value="1"/>
</dbReference>
<dbReference type="CDD" id="cd05666">
    <property type="entry name" value="M20_Acy1-like"/>
    <property type="match status" value="1"/>
</dbReference>
<comment type="caution">
    <text evidence="4">The sequence shown here is derived from an EMBL/GenBank/DDBJ whole genome shotgun (WGS) entry which is preliminary data.</text>
</comment>
<dbReference type="InterPro" id="IPR017439">
    <property type="entry name" value="Amidohydrolase"/>
</dbReference>
<feature type="binding site" evidence="2">
    <location>
        <position position="101"/>
    </location>
    <ligand>
        <name>Mn(2+)</name>
        <dbReference type="ChEBI" id="CHEBI:29035"/>
        <label>2</label>
    </ligand>
</feature>
<protein>
    <submittedName>
        <fullName evidence="4">Amidohydrolase</fullName>
    </submittedName>
</protein>
<sequence>MSPLDAIRRDHAELTAIRRDFHTHPELGMEEHRTAEIVARKLESWGIEVHRGIGRTGVVGVLRNGSGNRAIGLRADMDALPIEELNDVAYRSTTKGVMHACGHDGHTTMLLGAAKYLAETRNFDGIVHFIFQPGEEGCGGALAMLEDGLFERFPCDAIYGMHNRPGMPVGEYGIRSGPTAAGGAFFDIVIGGKGAHGARPEASIDPVLTACHVTTALQSIVSRTLSPRDPAVVSVTKVVGGEAYNVIPQTATISGTARFFTREVGTQIEEGLRRVAAGVAAGFGATAEVDWRLIFAPTINDPKETDAYAEAAADLVGAANVARDNPPGMGSEDFSFMMEKVPGAYLHVGNGPGEMPHHPRYQFNDEAIPYGAALYARIVERGLNR</sequence>
<evidence type="ECO:0000313" key="5">
    <source>
        <dbReference type="Proteomes" id="UP000548582"/>
    </source>
</evidence>
<feature type="binding site" evidence="2">
    <location>
        <position position="162"/>
    </location>
    <ligand>
        <name>Mn(2+)</name>
        <dbReference type="ChEBI" id="CHEBI:29035"/>
        <label>2</label>
    </ligand>
</feature>
<name>A0A848EJJ0_9PROT</name>
<evidence type="ECO:0000256" key="2">
    <source>
        <dbReference type="PIRSR" id="PIRSR005962-1"/>
    </source>
</evidence>
<dbReference type="FunFam" id="3.30.70.360:FF:000001">
    <property type="entry name" value="N-acetyldiaminopimelate deacetylase"/>
    <property type="match status" value="1"/>
</dbReference>
<dbReference type="Gene3D" id="3.40.630.10">
    <property type="entry name" value="Zn peptidases"/>
    <property type="match status" value="1"/>
</dbReference>
<dbReference type="Proteomes" id="UP000548582">
    <property type="component" value="Unassembled WGS sequence"/>
</dbReference>
<keyword evidence="1 4" id="KW-0378">Hydrolase</keyword>
<feature type="domain" description="Peptidase M20 dimerisation" evidence="3">
    <location>
        <begin position="183"/>
        <end position="275"/>
    </location>
</feature>
<keyword evidence="5" id="KW-1185">Reference proteome</keyword>
<dbReference type="SUPFAM" id="SSF53187">
    <property type="entry name" value="Zn-dependent exopeptidases"/>
    <property type="match status" value="1"/>
</dbReference>
<accession>A0A848EJJ0</accession>
<feature type="binding site" evidence="2">
    <location>
        <position position="103"/>
    </location>
    <ligand>
        <name>Mn(2+)</name>
        <dbReference type="ChEBI" id="CHEBI:29035"/>
        <label>2</label>
    </ligand>
</feature>
<feature type="binding site" evidence="2">
    <location>
        <position position="136"/>
    </location>
    <ligand>
        <name>Mn(2+)</name>
        <dbReference type="ChEBI" id="CHEBI:29035"/>
        <label>2</label>
    </ligand>
</feature>
<reference evidence="4 5" key="1">
    <citation type="submission" date="2020-03" db="EMBL/GenBank/DDBJ databases">
        <authorList>
            <person name="Sun Q."/>
        </authorList>
    </citation>
    <scope>NUCLEOTIDE SEQUENCE [LARGE SCALE GENOMIC DNA]</scope>
    <source>
        <strain evidence="4 5">JC162</strain>
    </source>
</reference>
<dbReference type="Pfam" id="PF01546">
    <property type="entry name" value="Peptidase_M20"/>
    <property type="match status" value="1"/>
</dbReference>
<dbReference type="Pfam" id="PF07687">
    <property type="entry name" value="M20_dimer"/>
    <property type="match status" value="1"/>
</dbReference>
<feature type="binding site" evidence="2">
    <location>
        <position position="357"/>
    </location>
    <ligand>
        <name>Mn(2+)</name>
        <dbReference type="ChEBI" id="CHEBI:29035"/>
        <label>2</label>
    </ligand>
</feature>
<dbReference type="EMBL" id="JABBKX010000012">
    <property type="protein sequence ID" value="NMJ44092.1"/>
    <property type="molecule type" value="Genomic_DNA"/>
</dbReference>
<dbReference type="RefSeq" id="WP_170056284.1">
    <property type="nucleotide sequence ID" value="NZ_JABBKX010000012.1"/>
</dbReference>